<keyword evidence="10" id="KW-1015">Disulfide bond</keyword>
<dbReference type="PANTHER" id="PTHR48056:SF81">
    <property type="entry name" value="RECEPTOR PROTEIN-TYROSINE KINASE CEPR1"/>
    <property type="match status" value="1"/>
</dbReference>
<comment type="subcellular location">
    <subcellularLocation>
        <location evidence="1">Cell membrane</location>
    </subcellularLocation>
</comment>
<evidence type="ECO:0000256" key="6">
    <source>
        <dbReference type="ARBA" id="ARBA00022741"/>
    </source>
</evidence>
<dbReference type="InterPro" id="IPR046338">
    <property type="entry name" value="GAIN_dom_sf"/>
</dbReference>
<evidence type="ECO:0000259" key="13">
    <source>
        <dbReference type="PROSITE" id="PS50011"/>
    </source>
</evidence>
<evidence type="ECO:0000259" key="14">
    <source>
        <dbReference type="PROSITE" id="PS50221"/>
    </source>
</evidence>
<dbReference type="InParanoid" id="A0A2P6MRI7"/>
<keyword evidence="16" id="KW-1185">Reference proteome</keyword>
<dbReference type="InterPro" id="IPR001611">
    <property type="entry name" value="Leu-rich_rpt"/>
</dbReference>
<dbReference type="InterPro" id="IPR050647">
    <property type="entry name" value="Plant_LRR-RLKs"/>
</dbReference>
<dbReference type="Gene3D" id="3.80.10.10">
    <property type="entry name" value="Ribonuclease Inhibitor"/>
    <property type="match status" value="4"/>
</dbReference>
<dbReference type="Pfam" id="PF07714">
    <property type="entry name" value="PK_Tyr_Ser-Thr"/>
    <property type="match status" value="2"/>
</dbReference>
<name>A0A2P6MRI7_9EUKA</name>
<feature type="region of interest" description="Disordered" evidence="11">
    <location>
        <begin position="1217"/>
        <end position="1253"/>
    </location>
</feature>
<comment type="caution">
    <text evidence="15">The sequence shown here is derived from an EMBL/GenBank/DDBJ whole genome shotgun (WGS) entry which is preliminary data.</text>
</comment>
<dbReference type="FunFam" id="3.80.10.10:FF:000383">
    <property type="entry name" value="Leucine-rich repeat receptor protein kinase EMS1"/>
    <property type="match status" value="2"/>
</dbReference>
<dbReference type="SUPFAM" id="SSF56112">
    <property type="entry name" value="Protein kinase-like (PK-like)"/>
    <property type="match status" value="2"/>
</dbReference>
<dbReference type="OrthoDB" id="26095at2759"/>
<dbReference type="InterPro" id="IPR001245">
    <property type="entry name" value="Ser-Thr/Tyr_kinase_cat_dom"/>
</dbReference>
<protein>
    <recommendedName>
        <fullName evidence="17">LRR receptor-like serine/threonine-protein kinase</fullName>
    </recommendedName>
</protein>
<feature type="domain" description="Protein kinase" evidence="13">
    <location>
        <begin position="953"/>
        <end position="1235"/>
    </location>
</feature>
<keyword evidence="5" id="KW-0677">Repeat</keyword>
<dbReference type="SMART" id="SM00369">
    <property type="entry name" value="LRR_TYP"/>
    <property type="match status" value="7"/>
</dbReference>
<dbReference type="Pfam" id="PF01825">
    <property type="entry name" value="GPS"/>
    <property type="match status" value="1"/>
</dbReference>
<feature type="compositionally biased region" description="Basic and acidic residues" evidence="11">
    <location>
        <begin position="1234"/>
        <end position="1243"/>
    </location>
</feature>
<proteinExistence type="predicted"/>
<dbReference type="EMBL" id="MDYQ01000475">
    <property type="protein sequence ID" value="PRP74319.1"/>
    <property type="molecule type" value="Genomic_DNA"/>
</dbReference>
<keyword evidence="3" id="KW-0433">Leucine-rich repeat</keyword>
<evidence type="ECO:0000256" key="5">
    <source>
        <dbReference type="ARBA" id="ARBA00022737"/>
    </source>
</evidence>
<dbReference type="Pfam" id="PF12799">
    <property type="entry name" value="LRR_4"/>
    <property type="match status" value="1"/>
</dbReference>
<dbReference type="PROSITE" id="PS51450">
    <property type="entry name" value="LRR"/>
    <property type="match status" value="1"/>
</dbReference>
<keyword evidence="9 12" id="KW-0472">Membrane</keyword>
<sequence length="1253" mass="138227">FAGLYRSLNFCQRTNDWQNALQRKSPSFTTLWLGRFCFRHLSMMVSRMHSSLCLFLIFIGGCSGLTLEDENRLNERSLENRHSLYLNGIQAQIGNPSLGPRWTATDANQNTTEGHAFTFRSYLSYFSCVALFLYSHLTRHISSGTSDVLTSRMEKNLTSLSLFILLLQGCDAQSPTNLVGNMKDIWTALGGPPKYWSGDNVCNSTDYINVTCDSSRTYPIGISFDGINFNGSLSQSFGLLTNLTKIYVNNAHLNGSIPTSICNLTQLTQLDLGLNNYLSGDIPPCIGNLTNLVRLRLVQNQLTGNIPPLQKLTKLEQLSLGSNRLTGTIPDWICNLTNLVERLNFGTNLLTGPIPSCIGSLQSVTQIFLDNNRLTGSLPADLMNLRNLTKLDLHSNLLGGQVPLRNTSLPALSLLNLSSNHFTSTAGTIIASDCDLKNNFFSCYHYFNAPSCSYDQLPCPPLMGVMQKIWSDLGGSSQYWQGTNICDATDYIGVACDTNQSWPITINISAPLNGSLSSIGSLANLTTLIIDGGGLRGIIDPICNLLGLNVLRLKGSQLSGNISACIKEMKALIYIDLNQNSFTGSIPPMVSLPNLVSLNLADNHLTGSVPSSIFNLPSLKTLNLSNNQLSGLISNRIDQLPPLDSLNLSNNKFTSAGYINVSTFCNLSGIDFDCFPLLNVSQLCSQTIQNPCDESNIIDALYDDKTRITESEAKARVIKVISAIVLALLRNATSFDYISPNVSVNVQTYNGNGVIQSTLSNSSVGVTLPVLYTTAAEVSVSLSSLSFNPFIMVNNESIYSRVIGVSVYAGGAEIEVRNVSQLINISMGVIDDIPDGYNPICKYWNEANLSWSRDGCQLTVDGNVTMCQSTHLTNFSIGIMPIHKKNSVVTDTMPVAATEENKTKTLIIILVCSIVGGLILALIISVLIYRNFQLRQREHMETSLSVMVDVEEIEYEQKIAEGKRGQVWKCTYKGTTTVMVKKLTKDIEMLHHPDIVQYLGNSLRERYIMMEWMEGGSLHDYLSASSELTVETIGQGVSKGLSYITSMGMVHTAVVPKKIMLSERYIMMEWMEGGSLHDYLCASSELTVETMFVIGQGVSRGLSYITSMGMVHTAVVPKKIMLSGSHTMDVKLQCLMYVVTEDAPYEGKQRGLQTAPEIEKKKRYQTSGHVWSVGVLLWAMVTHNSHLYDNSDGSDIDFTTEKNVGERMAGLIRNCTEEREEKRPSLSQVTQRMMTERKEKEWNYDTGTDEYQT</sequence>
<dbReference type="PANTHER" id="PTHR48056">
    <property type="entry name" value="LRR RECEPTOR-LIKE SERINE/THREONINE-PROTEIN KINASE-RELATED"/>
    <property type="match status" value="1"/>
</dbReference>
<dbReference type="InterPro" id="IPR000203">
    <property type="entry name" value="GPS"/>
</dbReference>
<dbReference type="SUPFAM" id="SSF52058">
    <property type="entry name" value="L domain-like"/>
    <property type="match status" value="2"/>
</dbReference>
<dbReference type="PROSITE" id="PS50011">
    <property type="entry name" value="PROTEIN_KINASE_DOM"/>
    <property type="match status" value="1"/>
</dbReference>
<dbReference type="Pfam" id="PF13855">
    <property type="entry name" value="LRR_8"/>
    <property type="match status" value="1"/>
</dbReference>
<evidence type="ECO:0000256" key="7">
    <source>
        <dbReference type="ARBA" id="ARBA00022840"/>
    </source>
</evidence>
<keyword evidence="6" id="KW-0547">Nucleotide-binding</keyword>
<feature type="transmembrane region" description="Helical" evidence="12">
    <location>
        <begin position="906"/>
        <end position="929"/>
    </location>
</feature>
<dbReference type="Gene3D" id="1.10.510.10">
    <property type="entry name" value="Transferase(Phosphotransferase) domain 1"/>
    <property type="match status" value="2"/>
</dbReference>
<dbReference type="GO" id="GO:0004672">
    <property type="term" value="F:protein kinase activity"/>
    <property type="evidence" value="ECO:0007669"/>
    <property type="project" value="InterPro"/>
</dbReference>
<evidence type="ECO:0000313" key="15">
    <source>
        <dbReference type="EMBL" id="PRP74319.1"/>
    </source>
</evidence>
<dbReference type="GO" id="GO:0005524">
    <property type="term" value="F:ATP binding"/>
    <property type="evidence" value="ECO:0007669"/>
    <property type="project" value="InterPro"/>
</dbReference>
<keyword evidence="2" id="KW-1003">Cell membrane</keyword>
<gene>
    <name evidence="15" type="ORF">PROFUN_16264</name>
</gene>
<feature type="domain" description="GAIN-B" evidence="14">
    <location>
        <begin position="733"/>
        <end position="885"/>
    </location>
</feature>
<dbReference type="AlphaFoldDB" id="A0A2P6MRI7"/>
<evidence type="ECO:0008006" key="17">
    <source>
        <dbReference type="Google" id="ProtNLM"/>
    </source>
</evidence>
<dbReference type="InterPro" id="IPR003591">
    <property type="entry name" value="Leu-rich_rpt_typical-subtyp"/>
</dbReference>
<dbReference type="GO" id="GO:0005886">
    <property type="term" value="C:plasma membrane"/>
    <property type="evidence" value="ECO:0007669"/>
    <property type="project" value="UniProtKB-SubCell"/>
</dbReference>
<keyword evidence="4 12" id="KW-0812">Transmembrane</keyword>
<evidence type="ECO:0000256" key="10">
    <source>
        <dbReference type="ARBA" id="ARBA00023157"/>
    </source>
</evidence>
<evidence type="ECO:0000256" key="12">
    <source>
        <dbReference type="SAM" id="Phobius"/>
    </source>
</evidence>
<dbReference type="InterPro" id="IPR025875">
    <property type="entry name" value="Leu-rich_rpt_4"/>
</dbReference>
<dbReference type="InterPro" id="IPR032675">
    <property type="entry name" value="LRR_dom_sf"/>
</dbReference>
<dbReference type="FunFam" id="3.80.10.10:FF:000041">
    <property type="entry name" value="LRR receptor-like serine/threonine-protein kinase ERECTA"/>
    <property type="match status" value="1"/>
</dbReference>
<dbReference type="Proteomes" id="UP000241769">
    <property type="component" value="Unassembled WGS sequence"/>
</dbReference>
<dbReference type="Gene3D" id="2.60.220.50">
    <property type="match status" value="1"/>
</dbReference>
<accession>A0A2P6MRI7</accession>
<evidence type="ECO:0000256" key="1">
    <source>
        <dbReference type="ARBA" id="ARBA00004236"/>
    </source>
</evidence>
<dbReference type="SMART" id="SM00303">
    <property type="entry name" value="GPS"/>
    <property type="match status" value="1"/>
</dbReference>
<keyword evidence="8 12" id="KW-1133">Transmembrane helix</keyword>
<evidence type="ECO:0000313" key="16">
    <source>
        <dbReference type="Proteomes" id="UP000241769"/>
    </source>
</evidence>
<evidence type="ECO:0000256" key="4">
    <source>
        <dbReference type="ARBA" id="ARBA00022692"/>
    </source>
</evidence>
<evidence type="ECO:0000256" key="3">
    <source>
        <dbReference type="ARBA" id="ARBA00022614"/>
    </source>
</evidence>
<evidence type="ECO:0000256" key="11">
    <source>
        <dbReference type="SAM" id="MobiDB-lite"/>
    </source>
</evidence>
<reference evidence="15 16" key="1">
    <citation type="journal article" date="2018" name="Genome Biol. Evol.">
        <title>Multiple Roots of Fruiting Body Formation in Amoebozoa.</title>
        <authorList>
            <person name="Hillmann F."/>
            <person name="Forbes G."/>
            <person name="Novohradska S."/>
            <person name="Ferling I."/>
            <person name="Riege K."/>
            <person name="Groth M."/>
            <person name="Westermann M."/>
            <person name="Marz M."/>
            <person name="Spaller T."/>
            <person name="Winckler T."/>
            <person name="Schaap P."/>
            <person name="Glockner G."/>
        </authorList>
    </citation>
    <scope>NUCLEOTIDE SEQUENCE [LARGE SCALE GENOMIC DNA]</scope>
    <source>
        <strain evidence="15 16">Jena</strain>
    </source>
</reference>
<dbReference type="InterPro" id="IPR011009">
    <property type="entry name" value="Kinase-like_dom_sf"/>
</dbReference>
<dbReference type="InterPro" id="IPR000719">
    <property type="entry name" value="Prot_kinase_dom"/>
</dbReference>
<evidence type="ECO:0000256" key="8">
    <source>
        <dbReference type="ARBA" id="ARBA00022989"/>
    </source>
</evidence>
<dbReference type="STRING" id="1890364.A0A2P6MRI7"/>
<evidence type="ECO:0000256" key="9">
    <source>
        <dbReference type="ARBA" id="ARBA00023136"/>
    </source>
</evidence>
<dbReference type="PROSITE" id="PS50221">
    <property type="entry name" value="GAIN_B"/>
    <property type="match status" value="1"/>
</dbReference>
<feature type="non-terminal residue" evidence="15">
    <location>
        <position position="1"/>
    </location>
</feature>
<dbReference type="InterPro" id="IPR057244">
    <property type="entry name" value="GAIN_B"/>
</dbReference>
<keyword evidence="7" id="KW-0067">ATP-binding</keyword>
<evidence type="ECO:0000256" key="2">
    <source>
        <dbReference type="ARBA" id="ARBA00022475"/>
    </source>
</evidence>
<organism evidence="15 16">
    <name type="scientific">Planoprotostelium fungivorum</name>
    <dbReference type="NCBI Taxonomy" id="1890364"/>
    <lineage>
        <taxon>Eukaryota</taxon>
        <taxon>Amoebozoa</taxon>
        <taxon>Evosea</taxon>
        <taxon>Variosea</taxon>
        <taxon>Cavosteliida</taxon>
        <taxon>Cavosteliaceae</taxon>
        <taxon>Planoprotostelium</taxon>
    </lineage>
</organism>